<gene>
    <name evidence="1" type="ORF">AZO1586R_1308</name>
</gene>
<evidence type="ECO:0000313" key="1">
    <source>
        <dbReference type="EMBL" id="CAB5501686.1"/>
    </source>
</evidence>
<sequence length="352" mass="40638">MSSIEFYRQTYTYDTGNNLSNLSHQANSSTWQQTLIIHPNNNRGTENNNQNNFDANGNLLNLDNIGNLDWHYNNTLNQLTKTDKSNTTEYYIYDYQGNRVRTVIESNNQAQSQRDYLPSLDISINEAKQQSSTLHIGAHILSESSKDNTQNPKTHYQLTSHLQSNTLELDDKAKILSYEHYYPYGGTTLIAGKDKTEVQQKRYRYTGKERNDSSGLSYYGARYLAPWLARWISPDSAGAVDGLNLYVYVDNNPLKYRDPTGHFPTISWDKFVRSINSYKAKQRKLDIWVGESHSASQGNYLTINLNAEIKFQNFIKESVVVDAYKRPEKNPKTIRAKYGSKKERKYESYIHT</sequence>
<dbReference type="EMBL" id="CAESAP020000197">
    <property type="protein sequence ID" value="CAB5501686.1"/>
    <property type="molecule type" value="Genomic_DNA"/>
</dbReference>
<comment type="caution">
    <text evidence="1">The sequence shown here is derived from an EMBL/GenBank/DDBJ whole genome shotgun (WGS) entry which is preliminary data.</text>
</comment>
<reference evidence="1" key="1">
    <citation type="submission" date="2020-05" db="EMBL/GenBank/DDBJ databases">
        <authorList>
            <person name="Petersen J."/>
            <person name="Sayavedra L."/>
        </authorList>
    </citation>
    <scope>NUCLEOTIDE SEQUENCE</scope>
    <source>
        <strain evidence="1">B azoricus SOX Menez Gwen</strain>
    </source>
</reference>
<protein>
    <submittedName>
        <fullName evidence="1">Toxin subunit</fullName>
    </submittedName>
</protein>
<name>A0ACA8ZQC9_9GAMM</name>
<dbReference type="Proteomes" id="UP000635628">
    <property type="component" value="Unassembled WGS sequence"/>
</dbReference>
<proteinExistence type="predicted"/>
<keyword evidence="2" id="KW-1185">Reference proteome</keyword>
<accession>A0ACA8ZQC9</accession>
<organism evidence="1 2">
    <name type="scientific">Bathymodiolus azoricus thioautotrophic gill symbiont</name>
    <dbReference type="NCBI Taxonomy" id="235205"/>
    <lineage>
        <taxon>Bacteria</taxon>
        <taxon>Pseudomonadati</taxon>
        <taxon>Pseudomonadota</taxon>
        <taxon>Gammaproteobacteria</taxon>
        <taxon>sulfur-oxidizing symbionts</taxon>
    </lineage>
</organism>
<evidence type="ECO:0000313" key="2">
    <source>
        <dbReference type="Proteomes" id="UP000635628"/>
    </source>
</evidence>